<keyword evidence="2" id="KW-0496">Mitochondrion</keyword>
<name>A0A101M1D7_PICGL</name>
<geneLocation type="mitochondrion" evidence="2"/>
<organism evidence="2">
    <name type="scientific">Picea glauca</name>
    <name type="common">White spruce</name>
    <name type="synonym">Pinus glauca</name>
    <dbReference type="NCBI Taxonomy" id="3330"/>
    <lineage>
        <taxon>Eukaryota</taxon>
        <taxon>Viridiplantae</taxon>
        <taxon>Streptophyta</taxon>
        <taxon>Embryophyta</taxon>
        <taxon>Tracheophyta</taxon>
        <taxon>Spermatophyta</taxon>
        <taxon>Pinopsida</taxon>
        <taxon>Pinidae</taxon>
        <taxon>Conifers I</taxon>
        <taxon>Pinales</taxon>
        <taxon>Pinaceae</taxon>
        <taxon>Picea</taxon>
    </lineage>
</organism>
<reference evidence="2" key="1">
    <citation type="journal article" date="2015" name="Genome Biol. Evol.">
        <title>Organellar Genomes of White Spruce (Picea glauca): Assembly and Annotation.</title>
        <authorList>
            <person name="Jackman S.D."/>
            <person name="Warren R.L."/>
            <person name="Gibb E.A."/>
            <person name="Vandervalk B.P."/>
            <person name="Mohamadi H."/>
            <person name="Chu J."/>
            <person name="Raymond A."/>
            <person name="Pleasance S."/>
            <person name="Coope R."/>
            <person name="Wildung M.R."/>
            <person name="Ritland C.E."/>
            <person name="Bousquet J."/>
            <person name="Jones S.J."/>
            <person name="Bohlmann J."/>
            <person name="Birol I."/>
        </authorList>
    </citation>
    <scope>NUCLEOTIDE SEQUENCE [LARGE SCALE GENOMIC DNA]</scope>
    <source>
        <tissue evidence="2">Flushing bud</tissue>
    </source>
</reference>
<evidence type="ECO:0000256" key="1">
    <source>
        <dbReference type="SAM" id="MobiDB-lite"/>
    </source>
</evidence>
<evidence type="ECO:0000313" key="2">
    <source>
        <dbReference type="EMBL" id="KUM49127.1"/>
    </source>
</evidence>
<proteinExistence type="predicted"/>
<sequence length="34" mass="3816">MIPLWESIQETSKMADSTVMSNRDTESNPAFVSL</sequence>
<feature type="region of interest" description="Disordered" evidence="1">
    <location>
        <begin position="13"/>
        <end position="34"/>
    </location>
</feature>
<dbReference type="AlphaFoldDB" id="A0A101M1D7"/>
<accession>A0A101M1D7</accession>
<protein>
    <submittedName>
        <fullName evidence="2">Uncharacterized protein</fullName>
    </submittedName>
</protein>
<comment type="caution">
    <text evidence="2">The sequence shown here is derived from an EMBL/GenBank/DDBJ whole genome shotgun (WGS) entry which is preliminary data.</text>
</comment>
<gene>
    <name evidence="2" type="ORF">ABT39_MTgene3676</name>
</gene>
<dbReference type="EMBL" id="LKAM01000003">
    <property type="protein sequence ID" value="KUM49127.1"/>
    <property type="molecule type" value="Genomic_DNA"/>
</dbReference>